<reference evidence="2" key="1">
    <citation type="submission" date="2016-10" db="EMBL/GenBank/DDBJ databases">
        <authorList>
            <person name="Varghese N."/>
            <person name="Submissions S."/>
        </authorList>
    </citation>
    <scope>NUCLEOTIDE SEQUENCE [LARGE SCALE GENOMIC DNA]</scope>
    <source>
        <strain evidence="2">DSM 25811 / CCM 8410 / LMG 26954 / E90</strain>
    </source>
</reference>
<gene>
    <name evidence="1" type="ORF">SAMN04487894_13511</name>
</gene>
<sequence>MLTRPVICLILALACNKPGKAQQPVPVREKLYLHTDKNDYLAGDTIWYKLYLTEALYHTPSSKSGVAYVELIDESRRIIRRYALHTLAGTGLGEFATDTLFNPGKYIIRAYTRWMRNFGDSLLYEKEISLSRRQQQWFIANKEVRIEEGQNQSTVNLTFTLKDNHHQLLKDLTSQIFITDKTGRLIRKEGFNTGAGARVTVRFPISNLTDIIYAGIGDTPSQLLARFPVTLKKGPDLQFMPESGHLVAGIENTVAFKAVNENGKHSSLSGSVVDQSGQVITHFTPLYKGMGVFKLVPQPQGIYTALLANGQRIPLPAVEMNGTLVHVNNNHSSGNVEILIKGSGTALNKSYFLTVQQRGYEVYKTKIDLTATTPGIAIERSGFLSGVASVNLLAENGQVLNERAFFINHQDPLSLNFSTDKRAYHKRDSVSLKLTVRNAENLPVAGSFSIAVTDDGQVARNREQDPSILTYLLLQSDLKGPVETPGYYFSNTGDSIARAADALMLTQGFVRYQWDSTAFQYEAEPEFVIKGRIIKGINSGAKAVKVGLVGTQKDGSPLMLLAQTDDKGDFEFNNIPPFESSAFAAIVMGGDLKKLGKGVQFYYKADTAGTGSLAFTDDDGAKEPVIISNIALAEQEALSQLAADSTLLENVVVTAKKAIRNSENLNGPGGADQVITEAEIRTQYGKKKTLLDLLREKIKGFSFDGSIVYMTDPTGKKSPVRLKIYMDGIDFERASLSSTENMFPLSGTPEAKNLRDRAMLKATSGESAWVRDLNSFDMADIAGIEVMYSPKWSAAYKKRFLTYGEMTLAMQFVFIEITTYRGQGGYQKANIGKNYLFPQPFHYGRTFYAPRYGKAEGVNAAADFRSTVYWNGNVVTDEKGEAVLHFYTGDHPGTYTIWAEGMDLQGNAGMQAEKVPVQEE</sequence>
<protein>
    <recommendedName>
        <fullName evidence="3">MG2 domain-containing protein</fullName>
    </recommendedName>
</protein>
<name>A0A1G7BYN7_NIADE</name>
<evidence type="ECO:0000313" key="1">
    <source>
        <dbReference type="EMBL" id="SDE32208.1"/>
    </source>
</evidence>
<dbReference type="Proteomes" id="UP000198757">
    <property type="component" value="Unassembled WGS sequence"/>
</dbReference>
<dbReference type="RefSeq" id="WP_090393663.1">
    <property type="nucleotide sequence ID" value="NZ_FMZO01000035.1"/>
</dbReference>
<dbReference type="EMBL" id="FMZO01000035">
    <property type="protein sequence ID" value="SDE32208.1"/>
    <property type="molecule type" value="Genomic_DNA"/>
</dbReference>
<organism evidence="1 2">
    <name type="scientific">Niabella drilacis (strain DSM 25811 / CCM 8410 / CCUG 62505 / LMG 26954 / E90)</name>
    <dbReference type="NCBI Taxonomy" id="1285928"/>
    <lineage>
        <taxon>Bacteria</taxon>
        <taxon>Pseudomonadati</taxon>
        <taxon>Bacteroidota</taxon>
        <taxon>Chitinophagia</taxon>
        <taxon>Chitinophagales</taxon>
        <taxon>Chitinophagaceae</taxon>
        <taxon>Niabella</taxon>
    </lineage>
</organism>
<accession>A0A1G7BYN7</accession>
<evidence type="ECO:0000313" key="2">
    <source>
        <dbReference type="Proteomes" id="UP000198757"/>
    </source>
</evidence>
<dbReference type="PROSITE" id="PS51257">
    <property type="entry name" value="PROKAR_LIPOPROTEIN"/>
    <property type="match status" value="1"/>
</dbReference>
<proteinExistence type="predicted"/>
<evidence type="ECO:0008006" key="3">
    <source>
        <dbReference type="Google" id="ProtNLM"/>
    </source>
</evidence>
<dbReference type="AlphaFoldDB" id="A0A1G7BYN7"/>
<dbReference type="STRING" id="1285928.SAMN04487894_13511"/>
<keyword evidence="2" id="KW-1185">Reference proteome</keyword>
<dbReference type="OrthoDB" id="679547at2"/>